<protein>
    <submittedName>
        <fullName evidence="1">Uncharacterized protein</fullName>
    </submittedName>
</protein>
<proteinExistence type="predicted"/>
<dbReference type="Proteomes" id="UP000053097">
    <property type="component" value="Unassembled WGS sequence"/>
</dbReference>
<evidence type="ECO:0000313" key="1">
    <source>
        <dbReference type="EMBL" id="EZA62523.1"/>
    </source>
</evidence>
<gene>
    <name evidence="1" type="ORF">X777_10153</name>
</gene>
<dbReference type="AlphaFoldDB" id="A0A026X348"/>
<feature type="non-terminal residue" evidence="1">
    <location>
        <position position="1"/>
    </location>
</feature>
<organism evidence="1 2">
    <name type="scientific">Ooceraea biroi</name>
    <name type="common">Clonal raider ant</name>
    <name type="synonym">Cerapachys biroi</name>
    <dbReference type="NCBI Taxonomy" id="2015173"/>
    <lineage>
        <taxon>Eukaryota</taxon>
        <taxon>Metazoa</taxon>
        <taxon>Ecdysozoa</taxon>
        <taxon>Arthropoda</taxon>
        <taxon>Hexapoda</taxon>
        <taxon>Insecta</taxon>
        <taxon>Pterygota</taxon>
        <taxon>Neoptera</taxon>
        <taxon>Endopterygota</taxon>
        <taxon>Hymenoptera</taxon>
        <taxon>Apocrita</taxon>
        <taxon>Aculeata</taxon>
        <taxon>Formicoidea</taxon>
        <taxon>Formicidae</taxon>
        <taxon>Dorylinae</taxon>
        <taxon>Ooceraea</taxon>
    </lineage>
</organism>
<dbReference type="EMBL" id="KK107020">
    <property type="protein sequence ID" value="EZA62523.1"/>
    <property type="molecule type" value="Genomic_DNA"/>
</dbReference>
<reference evidence="1 2" key="1">
    <citation type="journal article" date="2014" name="Curr. Biol.">
        <title>The genome of the clonal raider ant Cerapachys biroi.</title>
        <authorList>
            <person name="Oxley P.R."/>
            <person name="Ji L."/>
            <person name="Fetter-Pruneda I."/>
            <person name="McKenzie S.K."/>
            <person name="Li C."/>
            <person name="Hu H."/>
            <person name="Zhang G."/>
            <person name="Kronauer D.J."/>
        </authorList>
    </citation>
    <scope>NUCLEOTIDE SEQUENCE [LARGE SCALE GENOMIC DNA]</scope>
</reference>
<accession>A0A026X348</accession>
<sequence>CILFAVQLNVTRENDGMPGFSLPRTKPRCTCPLRCQETLDAT</sequence>
<keyword evidence="2" id="KW-1185">Reference proteome</keyword>
<evidence type="ECO:0000313" key="2">
    <source>
        <dbReference type="Proteomes" id="UP000053097"/>
    </source>
</evidence>
<name>A0A026X348_OOCBI</name>